<dbReference type="InterPro" id="IPR024524">
    <property type="entry name" value="DUF3800"/>
</dbReference>
<comment type="caution">
    <text evidence="1">The sequence shown here is derived from an EMBL/GenBank/DDBJ whole genome shotgun (WGS) entry which is preliminary data.</text>
</comment>
<dbReference type="AlphaFoldDB" id="A0A845D8U6"/>
<protein>
    <recommendedName>
        <fullName evidence="3">DUF3800 domain-containing protein</fullName>
    </recommendedName>
</protein>
<evidence type="ECO:0000313" key="1">
    <source>
        <dbReference type="EMBL" id="MYE38150.1"/>
    </source>
</evidence>
<accession>A0A845D8U6</accession>
<gene>
    <name evidence="1" type="ORF">F4X82_01345</name>
</gene>
<dbReference type="EMBL" id="VXOY01000011">
    <property type="protein sequence ID" value="MYE38150.1"/>
    <property type="molecule type" value="Genomic_DNA"/>
</dbReference>
<proteinExistence type="predicted"/>
<name>A0A845D8U6_9BACT</name>
<dbReference type="Proteomes" id="UP000449092">
    <property type="component" value="Unassembled WGS sequence"/>
</dbReference>
<organism evidence="1 2">
    <name type="scientific">Candidatus Spechtbacteria bacterium SB0662_bin_43</name>
    <dbReference type="NCBI Taxonomy" id="2604897"/>
    <lineage>
        <taxon>Bacteria</taxon>
        <taxon>Candidatus Spechtiibacteriota</taxon>
    </lineage>
</organism>
<evidence type="ECO:0008006" key="3">
    <source>
        <dbReference type="Google" id="ProtNLM"/>
    </source>
</evidence>
<dbReference type="Pfam" id="PF12686">
    <property type="entry name" value="DUF3800"/>
    <property type="match status" value="1"/>
</dbReference>
<sequence length="70" mass="8458">MQNDRNFYRLYVDESGDHNYSKKDDPENRYLSLIGVVVSYNDNQLLSKRWKKLRDLFTDDLDFPVFSFCL</sequence>
<evidence type="ECO:0000313" key="2">
    <source>
        <dbReference type="Proteomes" id="UP000449092"/>
    </source>
</evidence>
<reference evidence="1 2" key="1">
    <citation type="submission" date="2019-09" db="EMBL/GenBank/DDBJ databases">
        <title>Characterisation of the sponge microbiome using genome-centric metagenomics.</title>
        <authorList>
            <person name="Engelberts J.P."/>
            <person name="Robbins S.J."/>
            <person name="De Goeij J.M."/>
            <person name="Aranda M."/>
            <person name="Bell S.C."/>
            <person name="Webster N.S."/>
        </authorList>
    </citation>
    <scope>NUCLEOTIDE SEQUENCE [LARGE SCALE GENOMIC DNA]</scope>
    <source>
        <strain evidence="1">SB0662_bin_43</strain>
    </source>
</reference>